<comment type="caution">
    <text evidence="1">The sequence shown here is derived from an EMBL/GenBank/DDBJ whole genome shotgun (WGS) entry which is preliminary data.</text>
</comment>
<dbReference type="EMBL" id="OGUS01000141">
    <property type="protein sequence ID" value="SPC21722.1"/>
    <property type="molecule type" value="Genomic_DNA"/>
</dbReference>
<gene>
    <name evidence="1" type="ORF">CO2235_MP60069</name>
</gene>
<sequence length="59" mass="6629">MESTLCQHCGNDLEGPGKPRSALRRQGCAPCMAHRIRAMKAKLEVCHQIKFLGLLQTMY</sequence>
<evidence type="ECO:0000313" key="1">
    <source>
        <dbReference type="EMBL" id="SPC21722.1"/>
    </source>
</evidence>
<dbReference type="AlphaFoldDB" id="A0A375GLV3"/>
<accession>A0A375GLV3</accession>
<protein>
    <submittedName>
        <fullName evidence="1">Uncharacterized protein</fullName>
    </submittedName>
</protein>
<dbReference type="Proteomes" id="UP000256862">
    <property type="component" value="Plasmid CO2235_mp"/>
</dbReference>
<organism evidence="1">
    <name type="scientific">Cupriavidus oxalaticus</name>
    <dbReference type="NCBI Taxonomy" id="96344"/>
    <lineage>
        <taxon>Bacteria</taxon>
        <taxon>Pseudomonadati</taxon>
        <taxon>Pseudomonadota</taxon>
        <taxon>Betaproteobacteria</taxon>
        <taxon>Burkholderiales</taxon>
        <taxon>Burkholderiaceae</taxon>
        <taxon>Cupriavidus</taxon>
    </lineage>
</organism>
<proteinExistence type="predicted"/>
<reference evidence="1" key="1">
    <citation type="submission" date="2018-01" db="EMBL/GenBank/DDBJ databases">
        <authorList>
            <person name="Clerissi C."/>
        </authorList>
    </citation>
    <scope>NUCLEOTIDE SEQUENCE</scope>
    <source>
        <strain evidence="1">Cupriavidus oxalaticus LMG 2235</strain>
    </source>
</reference>
<name>A0A375GLV3_9BURK</name>